<feature type="transmembrane region" description="Helical" evidence="1">
    <location>
        <begin position="187"/>
        <end position="204"/>
    </location>
</feature>
<dbReference type="SMART" id="SM00267">
    <property type="entry name" value="GGDEF"/>
    <property type="match status" value="1"/>
</dbReference>
<feature type="domain" description="PAS" evidence="2">
    <location>
        <begin position="233"/>
        <end position="287"/>
    </location>
</feature>
<evidence type="ECO:0000256" key="1">
    <source>
        <dbReference type="SAM" id="Phobius"/>
    </source>
</evidence>
<dbReference type="OrthoDB" id="8553030at2"/>
<dbReference type="Pfam" id="PF00990">
    <property type="entry name" value="GGDEF"/>
    <property type="match status" value="1"/>
</dbReference>
<evidence type="ECO:0000313" key="4">
    <source>
        <dbReference type="EMBL" id="SHM05716.1"/>
    </source>
</evidence>
<dbReference type="PROSITE" id="PS50112">
    <property type="entry name" value="PAS"/>
    <property type="match status" value="1"/>
</dbReference>
<dbReference type="Proteomes" id="UP000190911">
    <property type="component" value="Chromosome I"/>
</dbReference>
<dbReference type="NCBIfam" id="TIGR00229">
    <property type="entry name" value="sensory_box"/>
    <property type="match status" value="1"/>
</dbReference>
<dbReference type="STRING" id="29571.SAMN05878437_1004"/>
<sequence>MPPMSPFFAGSELRGKLRGDFSEECRRDHEHTVQQLRSEKVHLLYENLWQPVVLSVVVAGLLVITLWPVVPAATLLGWLGALSLVSLLRLGLAHCYARLPKEQRQHPRWLWRFAIGTLVVGCVWGAGSFLLFTPDHYGQLAALCIVFSGIIAGGVTTLSTIWWVAACFSVPIILPLLAQFFWMGTTLSMLLGTILTLFLGLVLLTSRRLNRIIHANIYLRVSMAAREVLLRESENRYRSIFQHSPLGVLHFNRKGRITDCNAKLLDVLGVARAQVIGYNLLNDAANPAVGRAVGKMLRGGTGYYEGTYTLPDASEGTPLRAFFNVVHSDGHQQVGGIAIVEDFTQRKRQEAIIYRQAYYDVLTDLPNRRHFIEGVQALWQQTPPSRGMLMFLDLDRFKLINDTLGHAAGDDLLVQVATRLQGCLRPDDQVARLSGDEFVLLALFDADADESGIEEQAAAYAARVERALGAEYCLEGQRVSVTPSIGYTCLDTRTGDHEEALKQADIAMYRAKTAGRNHVCCYRPAMREAFQQSAARYTSPEAVQGLQSDQPAFTATLACQKALE</sequence>
<dbReference type="CDD" id="cd01949">
    <property type="entry name" value="GGDEF"/>
    <property type="match status" value="1"/>
</dbReference>
<feature type="transmembrane region" description="Helical" evidence="1">
    <location>
        <begin position="75"/>
        <end position="97"/>
    </location>
</feature>
<dbReference type="InterPro" id="IPR052155">
    <property type="entry name" value="Biofilm_reg_signaling"/>
</dbReference>
<dbReference type="Gene3D" id="3.30.70.270">
    <property type="match status" value="1"/>
</dbReference>
<dbReference type="FunCoup" id="A0A1M7FNY8">
    <property type="interactions" value="51"/>
</dbReference>
<feature type="transmembrane region" description="Helical" evidence="1">
    <location>
        <begin position="48"/>
        <end position="69"/>
    </location>
</feature>
<dbReference type="InterPro" id="IPR029787">
    <property type="entry name" value="Nucleotide_cyclase"/>
</dbReference>
<dbReference type="InterPro" id="IPR000160">
    <property type="entry name" value="GGDEF_dom"/>
</dbReference>
<dbReference type="InterPro" id="IPR000014">
    <property type="entry name" value="PAS"/>
</dbReference>
<dbReference type="SMART" id="SM00091">
    <property type="entry name" value="PAS"/>
    <property type="match status" value="1"/>
</dbReference>
<dbReference type="InterPro" id="IPR035965">
    <property type="entry name" value="PAS-like_dom_sf"/>
</dbReference>
<dbReference type="PROSITE" id="PS50887">
    <property type="entry name" value="GGDEF"/>
    <property type="match status" value="1"/>
</dbReference>
<proteinExistence type="predicted"/>
<keyword evidence="5" id="KW-1185">Reference proteome</keyword>
<dbReference type="Pfam" id="PF13188">
    <property type="entry name" value="PAS_8"/>
    <property type="match status" value="1"/>
</dbReference>
<reference evidence="4 5" key="1">
    <citation type="submission" date="2016-11" db="EMBL/GenBank/DDBJ databases">
        <authorList>
            <person name="Jaros S."/>
            <person name="Januszkiewicz K."/>
            <person name="Wedrychowicz H."/>
        </authorList>
    </citation>
    <scope>NUCLEOTIDE SEQUENCE [LARGE SCALE GENOMIC DNA]</scope>
    <source>
        <strain evidence="4 5">ACAM 12</strain>
    </source>
</reference>
<feature type="transmembrane region" description="Helical" evidence="1">
    <location>
        <begin position="137"/>
        <end position="155"/>
    </location>
</feature>
<evidence type="ECO:0000313" key="5">
    <source>
        <dbReference type="Proteomes" id="UP000190911"/>
    </source>
</evidence>
<dbReference type="EMBL" id="LT670847">
    <property type="protein sequence ID" value="SHM05716.1"/>
    <property type="molecule type" value="Genomic_DNA"/>
</dbReference>
<dbReference type="InParanoid" id="A0A1M7FNY8"/>
<dbReference type="Gene3D" id="3.30.450.20">
    <property type="entry name" value="PAS domain"/>
    <property type="match status" value="1"/>
</dbReference>
<keyword evidence="1" id="KW-1133">Transmembrane helix</keyword>
<dbReference type="PANTHER" id="PTHR44757">
    <property type="entry name" value="DIGUANYLATE CYCLASE DGCP"/>
    <property type="match status" value="1"/>
</dbReference>
<dbReference type="InterPro" id="IPR043128">
    <property type="entry name" value="Rev_trsase/Diguanyl_cyclase"/>
</dbReference>
<keyword evidence="1" id="KW-0472">Membrane</keyword>
<name>A0A1M7FNY8_9GAMM</name>
<keyword evidence="1" id="KW-0812">Transmembrane</keyword>
<dbReference type="NCBIfam" id="TIGR00254">
    <property type="entry name" value="GGDEF"/>
    <property type="match status" value="1"/>
</dbReference>
<accession>A0A1M7FNY8</accession>
<dbReference type="SUPFAM" id="SSF55073">
    <property type="entry name" value="Nucleotide cyclase"/>
    <property type="match status" value="1"/>
</dbReference>
<evidence type="ECO:0000259" key="3">
    <source>
        <dbReference type="PROSITE" id="PS50887"/>
    </source>
</evidence>
<feature type="transmembrane region" description="Helical" evidence="1">
    <location>
        <begin position="109"/>
        <end position="131"/>
    </location>
</feature>
<feature type="domain" description="GGDEF" evidence="3">
    <location>
        <begin position="385"/>
        <end position="524"/>
    </location>
</feature>
<organism evidence="4 5">
    <name type="scientific">Vreelandella subglaciescola</name>
    <dbReference type="NCBI Taxonomy" id="29571"/>
    <lineage>
        <taxon>Bacteria</taxon>
        <taxon>Pseudomonadati</taxon>
        <taxon>Pseudomonadota</taxon>
        <taxon>Gammaproteobacteria</taxon>
        <taxon>Oceanospirillales</taxon>
        <taxon>Halomonadaceae</taxon>
        <taxon>Vreelandella</taxon>
    </lineage>
</organism>
<dbReference type="PANTHER" id="PTHR44757:SF2">
    <property type="entry name" value="BIOFILM ARCHITECTURE MAINTENANCE PROTEIN MBAA"/>
    <property type="match status" value="1"/>
</dbReference>
<evidence type="ECO:0000259" key="2">
    <source>
        <dbReference type="PROSITE" id="PS50112"/>
    </source>
</evidence>
<protein>
    <submittedName>
        <fullName evidence="4">PAS domain S-box-containing protein/diguanylate cyclase (GGDEF) domain-containing protein</fullName>
    </submittedName>
</protein>
<gene>
    <name evidence="4" type="ORF">SAMN05878437_1004</name>
</gene>
<dbReference type="AlphaFoldDB" id="A0A1M7FNY8"/>
<dbReference type="SUPFAM" id="SSF55785">
    <property type="entry name" value="PYP-like sensor domain (PAS domain)"/>
    <property type="match status" value="1"/>
</dbReference>